<proteinExistence type="predicted"/>
<protein>
    <submittedName>
        <fullName evidence="2">Dihydrofolate reductase family protein</fullName>
    </submittedName>
</protein>
<dbReference type="SUPFAM" id="SSF53597">
    <property type="entry name" value="Dihydrofolate reductase-like"/>
    <property type="match status" value="1"/>
</dbReference>
<keyword evidence="3" id="KW-1185">Reference proteome</keyword>
<dbReference type="InterPro" id="IPR002734">
    <property type="entry name" value="RibDG_C"/>
</dbReference>
<evidence type="ECO:0000259" key="1">
    <source>
        <dbReference type="Pfam" id="PF01872"/>
    </source>
</evidence>
<sequence>MAELTYFVHQSLDGYIEGPNGEFDWPVMGPELSEDSRALGERADAFLYGRVVWDMMSGFWPEAEKHSDDPHDLAFAPMWREKPKVVVSRTLDKADWNTRVVDGVDKVAELKAAGEELVLFGGSALAADLTRHGLVDEYRVFVHPVVLGGGRPAFPASVGRLGLELVESRVFDSQATLLRYRRA</sequence>
<dbReference type="PANTHER" id="PTHR38011">
    <property type="entry name" value="DIHYDROFOLATE REDUCTASE FAMILY PROTEIN (AFU_ORTHOLOGUE AFUA_8G06820)"/>
    <property type="match status" value="1"/>
</dbReference>
<dbReference type="RefSeq" id="WP_220561413.1">
    <property type="nucleotide sequence ID" value="NZ_CP074133.1"/>
</dbReference>
<organism evidence="2 3">
    <name type="scientific">Nocardiopsis changdeensis</name>
    <dbReference type="NCBI Taxonomy" id="2831969"/>
    <lineage>
        <taxon>Bacteria</taxon>
        <taxon>Bacillati</taxon>
        <taxon>Actinomycetota</taxon>
        <taxon>Actinomycetes</taxon>
        <taxon>Streptosporangiales</taxon>
        <taxon>Nocardiopsidaceae</taxon>
        <taxon>Nocardiopsis</taxon>
    </lineage>
</organism>
<dbReference type="EMBL" id="CP074133">
    <property type="protein sequence ID" value="QUX20220.1"/>
    <property type="molecule type" value="Genomic_DNA"/>
</dbReference>
<reference evidence="2 3" key="1">
    <citation type="submission" date="2021-05" db="EMBL/GenBank/DDBJ databases">
        <title>Direct Submission.</title>
        <authorList>
            <person name="Li K."/>
            <person name="Gao J."/>
        </authorList>
    </citation>
    <scope>NUCLEOTIDE SEQUENCE [LARGE SCALE GENOMIC DNA]</scope>
    <source>
        <strain evidence="2 3">Mg02</strain>
    </source>
</reference>
<dbReference type="PANTHER" id="PTHR38011:SF11">
    <property type="entry name" value="2,5-DIAMINO-6-RIBOSYLAMINO-4(3H)-PYRIMIDINONE 5'-PHOSPHATE REDUCTASE"/>
    <property type="match status" value="1"/>
</dbReference>
<evidence type="ECO:0000313" key="3">
    <source>
        <dbReference type="Proteomes" id="UP000676079"/>
    </source>
</evidence>
<dbReference type="Proteomes" id="UP000676079">
    <property type="component" value="Chromosome"/>
</dbReference>
<dbReference type="Gene3D" id="3.40.430.10">
    <property type="entry name" value="Dihydrofolate Reductase, subunit A"/>
    <property type="match status" value="1"/>
</dbReference>
<accession>A0ABX8BD97</accession>
<feature type="domain" description="Bacterial bifunctional deaminase-reductase C-terminal" evidence="1">
    <location>
        <begin position="4"/>
        <end position="175"/>
    </location>
</feature>
<evidence type="ECO:0000313" key="2">
    <source>
        <dbReference type="EMBL" id="QUX20220.1"/>
    </source>
</evidence>
<dbReference type="InterPro" id="IPR024072">
    <property type="entry name" value="DHFR-like_dom_sf"/>
</dbReference>
<dbReference type="Pfam" id="PF01872">
    <property type="entry name" value="RibD_C"/>
    <property type="match status" value="1"/>
</dbReference>
<gene>
    <name evidence="2" type="ORF">KGD84_16915</name>
</gene>
<name>A0ABX8BD97_9ACTN</name>
<dbReference type="InterPro" id="IPR050765">
    <property type="entry name" value="Riboflavin_Biosynth_HTPR"/>
</dbReference>